<keyword evidence="2" id="KW-1185">Reference proteome</keyword>
<reference evidence="1" key="1">
    <citation type="submission" date="2020-10" db="EMBL/GenBank/DDBJ databases">
        <title>Phylogeny of dyella-like bacteria.</title>
        <authorList>
            <person name="Fu J."/>
        </authorList>
    </citation>
    <scope>NUCLEOTIDE SEQUENCE</scope>
    <source>
        <strain evidence="1">DHOC52</strain>
    </source>
</reference>
<dbReference type="RefSeq" id="WP_204678993.1">
    <property type="nucleotide sequence ID" value="NZ_BSNR01000003.1"/>
</dbReference>
<name>A0ABS2JYX9_9GAMM</name>
<dbReference type="NCBIfam" id="NF047335">
    <property type="entry name" value="T3SS_XAC0095"/>
    <property type="match status" value="1"/>
</dbReference>
<accession>A0ABS2JYX9</accession>
<proteinExistence type="predicted"/>
<sequence length="90" mass="10445">MQGTHDDPTGSRHYLLSAEEYDELKNLQQLLLLMANVAYDEDQQANEGETLTIPRWEMQLTFRIISKLIGDALAHLEQRNHIEPRNLTLQ</sequence>
<protein>
    <submittedName>
        <fullName evidence="1">Uncharacterized protein</fullName>
    </submittedName>
</protein>
<evidence type="ECO:0000313" key="2">
    <source>
        <dbReference type="Proteomes" id="UP001430149"/>
    </source>
</evidence>
<organism evidence="1 2">
    <name type="scientific">Dyella flava</name>
    <dbReference type="NCBI Taxonomy" id="1920170"/>
    <lineage>
        <taxon>Bacteria</taxon>
        <taxon>Pseudomonadati</taxon>
        <taxon>Pseudomonadota</taxon>
        <taxon>Gammaproteobacteria</taxon>
        <taxon>Lysobacterales</taxon>
        <taxon>Rhodanobacteraceae</taxon>
        <taxon>Dyella</taxon>
    </lineage>
</organism>
<comment type="caution">
    <text evidence="1">The sequence shown here is derived from an EMBL/GenBank/DDBJ whole genome shotgun (WGS) entry which is preliminary data.</text>
</comment>
<dbReference type="Proteomes" id="UP001430149">
    <property type="component" value="Unassembled WGS sequence"/>
</dbReference>
<evidence type="ECO:0000313" key="1">
    <source>
        <dbReference type="EMBL" id="MBM7124074.1"/>
    </source>
</evidence>
<dbReference type="InterPro" id="IPR058099">
    <property type="entry name" value="T3SS_XAC0095_dom"/>
</dbReference>
<gene>
    <name evidence="1" type="ORF">ISP19_01665</name>
</gene>
<dbReference type="EMBL" id="JADIKE010000023">
    <property type="protein sequence ID" value="MBM7124074.1"/>
    <property type="molecule type" value="Genomic_DNA"/>
</dbReference>